<dbReference type="GO" id="GO:0005524">
    <property type="term" value="F:ATP binding"/>
    <property type="evidence" value="ECO:0007669"/>
    <property type="project" value="UniProtKB-KW"/>
</dbReference>
<evidence type="ECO:0000256" key="14">
    <source>
        <dbReference type="SAM" id="MobiDB-lite"/>
    </source>
</evidence>
<sequence>MLSDSELERYSRQLLLPGFDIAGQEALGRARVLLVGLGGLGSPAALYLAAAGVGEVRLVDGDTVDASNLQRQIAHGEADLGRSKAQSAADAVARLNSGVRVRVMPERLGMDGLADACARVDLAVDATDNYPTRFALNRACIAAGIPLVSAAAVRTEGQVATFHPASGGGCYRCLYPEQGAESALRCSDSGVLGPVVGVVGSLLALEVIKQLSGMPGSLAGALLTLDLGDYRIQRLALQARPGCPDCGGEQAADKSATLRAGKTDE</sequence>
<evidence type="ECO:0000256" key="4">
    <source>
        <dbReference type="ARBA" id="ARBA00022741"/>
    </source>
</evidence>
<evidence type="ECO:0000256" key="13">
    <source>
        <dbReference type="ARBA" id="ARBA00078531"/>
    </source>
</evidence>
<comment type="function">
    <text evidence="7">Catalyzes the adenylation by ATP of the carboxyl group of the C-terminal glycine of sulfur carrier protein MoaD.</text>
</comment>
<dbReference type="SUPFAM" id="SSF69572">
    <property type="entry name" value="Activating enzymes of the ubiquitin-like proteins"/>
    <property type="match status" value="1"/>
</dbReference>
<dbReference type="GO" id="GO:0061605">
    <property type="term" value="F:molybdopterin-synthase adenylyltransferase activity"/>
    <property type="evidence" value="ECO:0007669"/>
    <property type="project" value="UniProtKB-EC"/>
</dbReference>
<feature type="region of interest" description="Disordered" evidence="14">
    <location>
        <begin position="246"/>
        <end position="265"/>
    </location>
</feature>
<name>A0A4R2L131_9GAMM</name>
<keyword evidence="3 16" id="KW-0808">Transferase</keyword>
<comment type="similarity">
    <text evidence="2">Belongs to the HesA/MoeB/ThiF family.</text>
</comment>
<dbReference type="AlphaFoldDB" id="A0A4R2L131"/>
<dbReference type="GO" id="GO:0005829">
    <property type="term" value="C:cytosol"/>
    <property type="evidence" value="ECO:0007669"/>
    <property type="project" value="TreeGrafter"/>
</dbReference>
<evidence type="ECO:0000256" key="1">
    <source>
        <dbReference type="ARBA" id="ARBA00005046"/>
    </source>
</evidence>
<dbReference type="FunFam" id="3.40.50.720:FF:000033">
    <property type="entry name" value="Adenylyltransferase and sulfurtransferase MOCS3"/>
    <property type="match status" value="1"/>
</dbReference>
<dbReference type="InterPro" id="IPR045886">
    <property type="entry name" value="ThiF/MoeB/HesA"/>
</dbReference>
<evidence type="ECO:0000256" key="2">
    <source>
        <dbReference type="ARBA" id="ARBA00009919"/>
    </source>
</evidence>
<organism evidence="16 17">
    <name type="scientific">Chromatocurvus halotolerans</name>
    <dbReference type="NCBI Taxonomy" id="1132028"/>
    <lineage>
        <taxon>Bacteria</taxon>
        <taxon>Pseudomonadati</taxon>
        <taxon>Pseudomonadota</taxon>
        <taxon>Gammaproteobacteria</taxon>
        <taxon>Cellvibrionales</taxon>
        <taxon>Halieaceae</taxon>
        <taxon>Chromatocurvus</taxon>
    </lineage>
</organism>
<dbReference type="GO" id="GO:0008641">
    <property type="term" value="F:ubiquitin-like modifier activating enzyme activity"/>
    <property type="evidence" value="ECO:0007669"/>
    <property type="project" value="InterPro"/>
</dbReference>
<dbReference type="PANTHER" id="PTHR10953:SF102">
    <property type="entry name" value="ADENYLYLTRANSFERASE AND SULFURTRANSFERASE MOCS3"/>
    <property type="match status" value="1"/>
</dbReference>
<dbReference type="InterPro" id="IPR035985">
    <property type="entry name" value="Ubiquitin-activating_enz"/>
</dbReference>
<comment type="caution">
    <text evidence="16">The sequence shown here is derived from an EMBL/GenBank/DDBJ whole genome shotgun (WGS) entry which is preliminary data.</text>
</comment>
<dbReference type="Pfam" id="PF00899">
    <property type="entry name" value="ThiF"/>
    <property type="match status" value="1"/>
</dbReference>
<accession>A0A4R2L131</accession>
<evidence type="ECO:0000256" key="6">
    <source>
        <dbReference type="ARBA" id="ARBA00052218"/>
    </source>
</evidence>
<evidence type="ECO:0000313" key="16">
    <source>
        <dbReference type="EMBL" id="TCO76248.1"/>
    </source>
</evidence>
<evidence type="ECO:0000256" key="3">
    <source>
        <dbReference type="ARBA" id="ARBA00022679"/>
    </source>
</evidence>
<keyword evidence="17" id="KW-1185">Reference proteome</keyword>
<evidence type="ECO:0000256" key="11">
    <source>
        <dbReference type="ARBA" id="ARBA00075110"/>
    </source>
</evidence>
<keyword evidence="5" id="KW-0067">ATP-binding</keyword>
<dbReference type="NCBIfam" id="NF004281">
    <property type="entry name" value="PRK05690.1"/>
    <property type="match status" value="1"/>
</dbReference>
<dbReference type="Gene3D" id="3.40.50.720">
    <property type="entry name" value="NAD(P)-binding Rossmann-like Domain"/>
    <property type="match status" value="1"/>
</dbReference>
<dbReference type="CDD" id="cd00757">
    <property type="entry name" value="ThiF_MoeB_HesA_family"/>
    <property type="match status" value="1"/>
</dbReference>
<evidence type="ECO:0000256" key="5">
    <source>
        <dbReference type="ARBA" id="ARBA00022840"/>
    </source>
</evidence>
<comment type="pathway">
    <text evidence="1">Cofactor biosynthesis; molybdopterin biosynthesis.</text>
</comment>
<dbReference type="InterPro" id="IPR000594">
    <property type="entry name" value="ThiF_NAD_FAD-bd"/>
</dbReference>
<evidence type="ECO:0000256" key="8">
    <source>
        <dbReference type="ARBA" id="ARBA00063809"/>
    </source>
</evidence>
<feature type="domain" description="THIF-type NAD/FAD binding fold" evidence="15">
    <location>
        <begin position="10"/>
        <end position="244"/>
    </location>
</feature>
<comment type="subunit">
    <text evidence="8">Homodimer. Forms a stable heterotetrameric complex of 2 MoeB and 2 MoaD during adenylation of MoaD.</text>
</comment>
<evidence type="ECO:0000256" key="7">
    <source>
        <dbReference type="ARBA" id="ARBA00055169"/>
    </source>
</evidence>
<evidence type="ECO:0000256" key="10">
    <source>
        <dbReference type="ARBA" id="ARBA00073635"/>
    </source>
</evidence>
<keyword evidence="4" id="KW-0547">Nucleotide-binding</keyword>
<dbReference type="RefSeq" id="WP_117315375.1">
    <property type="nucleotide sequence ID" value="NZ_QQSW01000003.1"/>
</dbReference>
<dbReference type="Proteomes" id="UP000294980">
    <property type="component" value="Unassembled WGS sequence"/>
</dbReference>
<dbReference type="PANTHER" id="PTHR10953">
    <property type="entry name" value="UBIQUITIN-ACTIVATING ENZYME E1"/>
    <property type="match status" value="1"/>
</dbReference>
<dbReference type="GO" id="GO:0008146">
    <property type="term" value="F:sulfotransferase activity"/>
    <property type="evidence" value="ECO:0007669"/>
    <property type="project" value="TreeGrafter"/>
</dbReference>
<comment type="catalytic activity">
    <reaction evidence="6">
        <text>[molybdopterin-synthase sulfur-carrier protein]-C-terminal Gly-Gly + ATP + H(+) = [molybdopterin-synthase sulfur-carrier protein]-C-terminal Gly-Gly-AMP + diphosphate</text>
        <dbReference type="Rhea" id="RHEA:43616"/>
        <dbReference type="Rhea" id="RHEA-COMP:12159"/>
        <dbReference type="Rhea" id="RHEA-COMP:12202"/>
        <dbReference type="ChEBI" id="CHEBI:15378"/>
        <dbReference type="ChEBI" id="CHEBI:30616"/>
        <dbReference type="ChEBI" id="CHEBI:33019"/>
        <dbReference type="ChEBI" id="CHEBI:90618"/>
        <dbReference type="ChEBI" id="CHEBI:90778"/>
        <dbReference type="EC" id="2.7.7.80"/>
    </reaction>
</comment>
<protein>
    <recommendedName>
        <fullName evidence="10">Molybdopterin-synthase adenylyltransferase</fullName>
        <ecNumber evidence="9">2.7.7.80</ecNumber>
    </recommendedName>
    <alternativeName>
        <fullName evidence="13">MoaD protein adenylase</fullName>
    </alternativeName>
    <alternativeName>
        <fullName evidence="11">Molybdopterin-converting factor subunit 1 adenylase</fullName>
    </alternativeName>
    <alternativeName>
        <fullName evidence="12">Sulfur carrier protein MoaD adenylyltransferase</fullName>
    </alternativeName>
</protein>
<dbReference type="EC" id="2.7.7.80" evidence="9"/>
<evidence type="ECO:0000256" key="9">
    <source>
        <dbReference type="ARBA" id="ARBA00066884"/>
    </source>
</evidence>
<proteinExistence type="inferred from homology"/>
<evidence type="ECO:0000313" key="17">
    <source>
        <dbReference type="Proteomes" id="UP000294980"/>
    </source>
</evidence>
<keyword evidence="16" id="KW-0548">Nucleotidyltransferase</keyword>
<gene>
    <name evidence="16" type="ORF">EV688_105210</name>
</gene>
<dbReference type="GO" id="GO:0004792">
    <property type="term" value="F:thiosulfate-cyanide sulfurtransferase activity"/>
    <property type="evidence" value="ECO:0007669"/>
    <property type="project" value="TreeGrafter"/>
</dbReference>
<reference evidence="16 17" key="1">
    <citation type="submission" date="2019-03" db="EMBL/GenBank/DDBJ databases">
        <title>Genomic Encyclopedia of Type Strains, Phase IV (KMG-IV): sequencing the most valuable type-strain genomes for metagenomic binning, comparative biology and taxonomic classification.</title>
        <authorList>
            <person name="Goeker M."/>
        </authorList>
    </citation>
    <scope>NUCLEOTIDE SEQUENCE [LARGE SCALE GENOMIC DNA]</scope>
    <source>
        <strain evidence="16 17">DSM 23344</strain>
    </source>
</reference>
<dbReference type="OrthoDB" id="9804286at2"/>
<evidence type="ECO:0000259" key="15">
    <source>
        <dbReference type="Pfam" id="PF00899"/>
    </source>
</evidence>
<evidence type="ECO:0000256" key="12">
    <source>
        <dbReference type="ARBA" id="ARBA00075328"/>
    </source>
</evidence>
<dbReference type="EMBL" id="SLWX01000005">
    <property type="protein sequence ID" value="TCO76248.1"/>
    <property type="molecule type" value="Genomic_DNA"/>
</dbReference>